<evidence type="ECO:0000256" key="1">
    <source>
        <dbReference type="SAM" id="MobiDB-lite"/>
    </source>
</evidence>
<sequence length="258" mass="28826">MENPPRQILDDIASLIVSVKSQLSLLEEKLAELSAYTDQNEKSADPEDVTDVTPMESSSRIDAGDLLKEAEHLVYETGYADNTVYVAETLSDNREPDAEPVPEQAPEPVQESGPDSEAESETDSGPEPEPESEPEHDQKPDCGPEAAPQMKLKPVQSQAPSEHLAVMDVLAEKEAWKKDRPGMPVKDVRSAISLNDRALFIRSLFREDPLLFSQTLARINAMDSLEEAENALRKEFPEWNMEAEVVYRFMMCVRRKVG</sequence>
<proteinExistence type="predicted"/>
<reference evidence="2" key="1">
    <citation type="submission" date="2020-10" db="EMBL/GenBank/DDBJ databases">
        <authorList>
            <person name="Gilroy R."/>
        </authorList>
    </citation>
    <scope>NUCLEOTIDE SEQUENCE</scope>
    <source>
        <strain evidence="2">B1-3475</strain>
    </source>
</reference>
<evidence type="ECO:0000313" key="3">
    <source>
        <dbReference type="Proteomes" id="UP000823617"/>
    </source>
</evidence>
<comment type="caution">
    <text evidence="2">The sequence shown here is derived from an EMBL/GenBank/DDBJ whole genome shotgun (WGS) entry which is preliminary data.</text>
</comment>
<feature type="compositionally biased region" description="Basic and acidic residues" evidence="1">
    <location>
        <begin position="133"/>
        <end position="142"/>
    </location>
</feature>
<dbReference type="EMBL" id="JADIMK010000074">
    <property type="protein sequence ID" value="MBO8456189.1"/>
    <property type="molecule type" value="Genomic_DNA"/>
</dbReference>
<evidence type="ECO:0000313" key="2">
    <source>
        <dbReference type="EMBL" id="MBO8456189.1"/>
    </source>
</evidence>
<protein>
    <submittedName>
        <fullName evidence="2">Uncharacterized protein</fullName>
    </submittedName>
</protein>
<feature type="region of interest" description="Disordered" evidence="1">
    <location>
        <begin position="86"/>
        <end position="159"/>
    </location>
</feature>
<organism evidence="2 3">
    <name type="scientific">Candidatus Cryptobacteroides intestinigallinarum</name>
    <dbReference type="NCBI Taxonomy" id="2840767"/>
    <lineage>
        <taxon>Bacteria</taxon>
        <taxon>Pseudomonadati</taxon>
        <taxon>Bacteroidota</taxon>
        <taxon>Bacteroidia</taxon>
        <taxon>Bacteroidales</taxon>
        <taxon>Candidatus Cryptobacteroides</taxon>
    </lineage>
</organism>
<accession>A0A9D9HLS6</accession>
<gene>
    <name evidence="2" type="ORF">IAC08_07280</name>
</gene>
<feature type="compositionally biased region" description="Low complexity" evidence="1">
    <location>
        <begin position="101"/>
        <end position="111"/>
    </location>
</feature>
<feature type="compositionally biased region" description="Acidic residues" evidence="1">
    <location>
        <begin position="114"/>
        <end position="132"/>
    </location>
</feature>
<reference evidence="2" key="2">
    <citation type="journal article" date="2021" name="PeerJ">
        <title>Extensive microbial diversity within the chicken gut microbiome revealed by metagenomics and culture.</title>
        <authorList>
            <person name="Gilroy R."/>
            <person name="Ravi A."/>
            <person name="Getino M."/>
            <person name="Pursley I."/>
            <person name="Horton D.L."/>
            <person name="Alikhan N.F."/>
            <person name="Baker D."/>
            <person name="Gharbi K."/>
            <person name="Hall N."/>
            <person name="Watson M."/>
            <person name="Adriaenssens E.M."/>
            <person name="Foster-Nyarko E."/>
            <person name="Jarju S."/>
            <person name="Secka A."/>
            <person name="Antonio M."/>
            <person name="Oren A."/>
            <person name="Chaudhuri R.R."/>
            <person name="La Ragione R."/>
            <person name="Hildebrand F."/>
            <person name="Pallen M.J."/>
        </authorList>
    </citation>
    <scope>NUCLEOTIDE SEQUENCE</scope>
    <source>
        <strain evidence="2">B1-3475</strain>
    </source>
</reference>
<feature type="region of interest" description="Disordered" evidence="1">
    <location>
        <begin position="35"/>
        <end position="64"/>
    </location>
</feature>
<name>A0A9D9HLS6_9BACT</name>
<dbReference type="AlphaFoldDB" id="A0A9D9HLS6"/>
<dbReference type="Proteomes" id="UP000823617">
    <property type="component" value="Unassembled WGS sequence"/>
</dbReference>